<dbReference type="AlphaFoldDB" id="A0AA36GGF0"/>
<comment type="caution">
    <text evidence="1">The sequence shown here is derived from an EMBL/GenBank/DDBJ whole genome shotgun (WGS) entry which is preliminary data.</text>
</comment>
<feature type="non-terminal residue" evidence="1">
    <location>
        <position position="1"/>
    </location>
</feature>
<gene>
    <name evidence="1" type="ORF">MSPICULIGERA_LOCUS22272</name>
</gene>
<organism evidence="1 2">
    <name type="scientific">Mesorhabditis spiculigera</name>
    <dbReference type="NCBI Taxonomy" id="96644"/>
    <lineage>
        <taxon>Eukaryota</taxon>
        <taxon>Metazoa</taxon>
        <taxon>Ecdysozoa</taxon>
        <taxon>Nematoda</taxon>
        <taxon>Chromadorea</taxon>
        <taxon>Rhabditida</taxon>
        <taxon>Rhabditina</taxon>
        <taxon>Rhabditomorpha</taxon>
        <taxon>Rhabditoidea</taxon>
        <taxon>Rhabditidae</taxon>
        <taxon>Mesorhabditinae</taxon>
        <taxon>Mesorhabditis</taxon>
    </lineage>
</organism>
<reference evidence="1" key="1">
    <citation type="submission" date="2023-06" db="EMBL/GenBank/DDBJ databases">
        <authorList>
            <person name="Delattre M."/>
        </authorList>
    </citation>
    <scope>NUCLEOTIDE SEQUENCE</scope>
    <source>
        <strain evidence="1">AF72</strain>
    </source>
</reference>
<evidence type="ECO:0000313" key="1">
    <source>
        <dbReference type="EMBL" id="CAJ0584211.1"/>
    </source>
</evidence>
<evidence type="ECO:0000313" key="2">
    <source>
        <dbReference type="Proteomes" id="UP001177023"/>
    </source>
</evidence>
<accession>A0AA36GGF0</accession>
<keyword evidence="2" id="KW-1185">Reference proteome</keyword>
<dbReference type="Proteomes" id="UP001177023">
    <property type="component" value="Unassembled WGS sequence"/>
</dbReference>
<protein>
    <submittedName>
        <fullName evidence="1">Uncharacterized protein</fullName>
    </submittedName>
</protein>
<sequence length="296" mass="33924">MMLFQGLVNQSESDPTRRCTMVIALIRSSADQKTTEIGMVEEKRVIGSKDTPELATSITTIAPRVSNAASFMVSPPQECATSSECHQYHNTSYRCIDNACVIAEEPIFDDSVPIDLAAILPEDTYTSWDGKRTFSRANWEKSEPAEKLLIIWSYTPAITDVIKWDRLLFECEPFYGPRVLDFFMATYSNPFDVVLYPARGVTTQLYQEFFEQVAHDDWVLLPYEGRRTALTFAMSNKDNNASDACNQFFLVWGCGRWLSNKAQYRSREKGFLTLEYFNDEWMTQGNDTCLIKRTEE</sequence>
<dbReference type="EMBL" id="CATQJA010002688">
    <property type="protein sequence ID" value="CAJ0584211.1"/>
    <property type="molecule type" value="Genomic_DNA"/>
</dbReference>
<proteinExistence type="predicted"/>
<name>A0AA36GGF0_9BILA</name>